<dbReference type="AlphaFoldDB" id="A0A699XGD6"/>
<feature type="non-terminal residue" evidence="3">
    <location>
        <position position="1"/>
    </location>
</feature>
<comment type="caution">
    <text evidence="3">The sequence shown here is derived from an EMBL/GenBank/DDBJ whole genome shotgun (WGS) entry which is preliminary data.</text>
</comment>
<accession>A0A699XGD6</accession>
<evidence type="ECO:0000313" key="3">
    <source>
        <dbReference type="EMBL" id="GFD58995.1"/>
    </source>
</evidence>
<dbReference type="EMBL" id="BKCJ011860013">
    <property type="protein sequence ID" value="GFD58995.1"/>
    <property type="molecule type" value="Genomic_DNA"/>
</dbReference>
<proteinExistence type="predicted"/>
<feature type="compositionally biased region" description="Basic and acidic residues" evidence="2">
    <location>
        <begin position="61"/>
        <end position="73"/>
    </location>
</feature>
<keyword evidence="1" id="KW-0175">Coiled coil</keyword>
<protein>
    <submittedName>
        <fullName evidence="3">Uncharacterized protein</fullName>
    </submittedName>
</protein>
<gene>
    <name evidence="3" type="ORF">Tci_930964</name>
</gene>
<name>A0A699XGD6_TANCI</name>
<feature type="non-terminal residue" evidence="3">
    <location>
        <position position="83"/>
    </location>
</feature>
<organism evidence="3">
    <name type="scientific">Tanacetum cinerariifolium</name>
    <name type="common">Dalmatian daisy</name>
    <name type="synonym">Chrysanthemum cinerariifolium</name>
    <dbReference type="NCBI Taxonomy" id="118510"/>
    <lineage>
        <taxon>Eukaryota</taxon>
        <taxon>Viridiplantae</taxon>
        <taxon>Streptophyta</taxon>
        <taxon>Embryophyta</taxon>
        <taxon>Tracheophyta</taxon>
        <taxon>Spermatophyta</taxon>
        <taxon>Magnoliopsida</taxon>
        <taxon>eudicotyledons</taxon>
        <taxon>Gunneridae</taxon>
        <taxon>Pentapetalae</taxon>
        <taxon>asterids</taxon>
        <taxon>campanulids</taxon>
        <taxon>Asterales</taxon>
        <taxon>Asteraceae</taxon>
        <taxon>Asteroideae</taxon>
        <taxon>Anthemideae</taxon>
        <taxon>Anthemidinae</taxon>
        <taxon>Tanacetum</taxon>
    </lineage>
</organism>
<sequence length="83" mass="9021">LALCASLQRQLTELVSKFEAQELEITSLEARIKLLKDKDGGVAEQSGDDALIKGRILESGEETGAKRTEKGSDDTEEMVNVLT</sequence>
<reference evidence="3" key="1">
    <citation type="journal article" date="2019" name="Sci. Rep.">
        <title>Draft genome of Tanacetum cinerariifolium, the natural source of mosquito coil.</title>
        <authorList>
            <person name="Yamashiro T."/>
            <person name="Shiraishi A."/>
            <person name="Satake H."/>
            <person name="Nakayama K."/>
        </authorList>
    </citation>
    <scope>NUCLEOTIDE SEQUENCE</scope>
</reference>
<feature type="coiled-coil region" evidence="1">
    <location>
        <begin position="4"/>
        <end position="38"/>
    </location>
</feature>
<evidence type="ECO:0000256" key="1">
    <source>
        <dbReference type="SAM" id="Coils"/>
    </source>
</evidence>
<feature type="region of interest" description="Disordered" evidence="2">
    <location>
        <begin position="61"/>
        <end position="83"/>
    </location>
</feature>
<evidence type="ECO:0000256" key="2">
    <source>
        <dbReference type="SAM" id="MobiDB-lite"/>
    </source>
</evidence>